<gene>
    <name evidence="6" type="ORF">AT728_25180</name>
</gene>
<dbReference type="PRINTS" id="PR00038">
    <property type="entry name" value="HTHLUXR"/>
</dbReference>
<sequence length="773" mass="81856">MAGCACGRHAGSVPASRVTMPPLPNWLVPRPRLTERLSRGVLKPLTVVVGPVGAGKSALAVEWAHTGRAPGPVAWVTCDGREEEPAVFWPRVLGALRESGVDLPWPDTVAAGPLLVADLAALLTARREPVVLVLDDFKAEPDSPIAEGVAGLLRHTPEALRLLVLARRDPPLHLHRHRLVGDLTELRTADLAFDDSETGALLAQHGVEVPKSVLSTLRQRTDGWAAGLRLAAMSMEHHPQPAQFVARFAGDDESVVTYLVEEVLDVQPPDMRHLLLTTSIVDPLNADLAAVLAGPEAGRHFTALVRQNSFLQSVGQGWFRCHQMFAAVLRVSLRHESPGLVDDLHRRAAAWLAEHGLLAQAVDHALAADDWDYAARLIVHRLAIGQVLGLTSARLPDALCARVPAGPPPSAPEPALVAAAAAAARPDAAACATALEQAADAMSRLPEDTGDRAARCRLCHAVVRMALEHGRDVRVARAAAGEADDLIAQLPQEALADRPEIKALTLIVRGRASLRSGSPKAAETSLTGCLKAAGAAGNGVLRRDSLVELALLEALRGRFRAAGEFAAQAGRPPLPAWTPSAPSRSTLLVVRAWVDLARGEPGAARRQLAQARASLRGGSDTFTSGVADLVGGLLTAAERGAARVPESVVAATASWLPPGLRQSVERACTVCLGAPCGRARRPAPGQEAAPAPPVEPLSPRERDVLERLARMMTTEEIAEDIYLSVNTVKTHLKSVYRKLAVTRRSAAIRRAVELGLLSPSPFGPPKVGAGTPR</sequence>
<evidence type="ECO:0000256" key="1">
    <source>
        <dbReference type="ARBA" id="ARBA00023015"/>
    </source>
</evidence>
<dbReference type="PROSITE" id="PS50043">
    <property type="entry name" value="HTH_LUXR_2"/>
    <property type="match status" value="1"/>
</dbReference>
<keyword evidence="2" id="KW-0238">DNA-binding</keyword>
<dbReference type="InterPro" id="IPR059106">
    <property type="entry name" value="WHD_MalT"/>
</dbReference>
<reference evidence="6 7" key="1">
    <citation type="submission" date="2015-12" db="EMBL/GenBank/DDBJ databases">
        <title>Draft genome sequence of Streptomyces silvensis ATCC 53525, a producer of novel hormone antagonists.</title>
        <authorList>
            <person name="Johnston C.W."/>
            <person name="Li Y."/>
            <person name="Magarvey N.A."/>
        </authorList>
    </citation>
    <scope>NUCLEOTIDE SEQUENCE [LARGE SCALE GENOMIC DNA]</scope>
    <source>
        <strain evidence="6 7">ATCC 53525</strain>
    </source>
</reference>
<feature type="domain" description="HTH luxR-type" evidence="5">
    <location>
        <begin position="690"/>
        <end position="755"/>
    </location>
</feature>
<dbReference type="SUPFAM" id="SSF46894">
    <property type="entry name" value="C-terminal effector domain of the bipartite response regulators"/>
    <property type="match status" value="1"/>
</dbReference>
<keyword evidence="7" id="KW-1185">Reference proteome</keyword>
<feature type="region of interest" description="Disordered" evidence="4">
    <location>
        <begin position="680"/>
        <end position="700"/>
    </location>
</feature>
<dbReference type="GO" id="GO:0003677">
    <property type="term" value="F:DNA binding"/>
    <property type="evidence" value="ECO:0007669"/>
    <property type="project" value="UniProtKB-KW"/>
</dbReference>
<dbReference type="InterPro" id="IPR027417">
    <property type="entry name" value="P-loop_NTPase"/>
</dbReference>
<dbReference type="Pfam" id="PF25873">
    <property type="entry name" value="WHD_MalT"/>
    <property type="match status" value="1"/>
</dbReference>
<keyword evidence="1" id="KW-0805">Transcription regulation</keyword>
<evidence type="ECO:0000256" key="3">
    <source>
        <dbReference type="ARBA" id="ARBA00023163"/>
    </source>
</evidence>
<dbReference type="EMBL" id="LOCL01000031">
    <property type="protein sequence ID" value="KUF18260.1"/>
    <property type="molecule type" value="Genomic_DNA"/>
</dbReference>
<dbReference type="PANTHER" id="PTHR44688:SF16">
    <property type="entry name" value="DNA-BINDING TRANSCRIPTIONAL ACTIVATOR DEVR_DOSR"/>
    <property type="match status" value="1"/>
</dbReference>
<dbReference type="SUPFAM" id="SSF52540">
    <property type="entry name" value="P-loop containing nucleoside triphosphate hydrolases"/>
    <property type="match status" value="1"/>
</dbReference>
<evidence type="ECO:0000313" key="6">
    <source>
        <dbReference type="EMBL" id="KUF18260.1"/>
    </source>
</evidence>
<dbReference type="InterPro" id="IPR016032">
    <property type="entry name" value="Sig_transdc_resp-reg_C-effctor"/>
</dbReference>
<dbReference type="PANTHER" id="PTHR44688">
    <property type="entry name" value="DNA-BINDING TRANSCRIPTIONAL ACTIVATOR DEVR_DOSR"/>
    <property type="match status" value="1"/>
</dbReference>
<dbReference type="Gene3D" id="1.10.10.10">
    <property type="entry name" value="Winged helix-like DNA-binding domain superfamily/Winged helix DNA-binding domain"/>
    <property type="match status" value="1"/>
</dbReference>
<dbReference type="SMART" id="SM00421">
    <property type="entry name" value="HTH_LUXR"/>
    <property type="match status" value="1"/>
</dbReference>
<keyword evidence="3" id="KW-0804">Transcription</keyword>
<dbReference type="OrthoDB" id="134985at2"/>
<organism evidence="6 7">
    <name type="scientific">Streptomyces silvensis</name>
    <dbReference type="NCBI Taxonomy" id="1765722"/>
    <lineage>
        <taxon>Bacteria</taxon>
        <taxon>Bacillati</taxon>
        <taxon>Actinomycetota</taxon>
        <taxon>Actinomycetes</taxon>
        <taxon>Kitasatosporales</taxon>
        <taxon>Streptomycetaceae</taxon>
        <taxon>Streptomyces</taxon>
    </lineage>
</organism>
<dbReference type="AlphaFoldDB" id="A0A0W7X686"/>
<name>A0A0W7X686_9ACTN</name>
<proteinExistence type="predicted"/>
<dbReference type="Proteomes" id="UP000054804">
    <property type="component" value="Unassembled WGS sequence"/>
</dbReference>
<comment type="caution">
    <text evidence="6">The sequence shown here is derived from an EMBL/GenBank/DDBJ whole genome shotgun (WGS) entry which is preliminary data.</text>
</comment>
<dbReference type="InterPro" id="IPR036388">
    <property type="entry name" value="WH-like_DNA-bd_sf"/>
</dbReference>
<dbReference type="STRING" id="1765722.AT728_25180"/>
<dbReference type="CDD" id="cd06170">
    <property type="entry name" value="LuxR_C_like"/>
    <property type="match status" value="1"/>
</dbReference>
<evidence type="ECO:0000256" key="2">
    <source>
        <dbReference type="ARBA" id="ARBA00023125"/>
    </source>
</evidence>
<dbReference type="Gene3D" id="3.40.50.300">
    <property type="entry name" value="P-loop containing nucleotide triphosphate hydrolases"/>
    <property type="match status" value="1"/>
</dbReference>
<accession>A0A0W7X686</accession>
<evidence type="ECO:0000313" key="7">
    <source>
        <dbReference type="Proteomes" id="UP000054804"/>
    </source>
</evidence>
<dbReference type="GO" id="GO:0006355">
    <property type="term" value="P:regulation of DNA-templated transcription"/>
    <property type="evidence" value="ECO:0007669"/>
    <property type="project" value="InterPro"/>
</dbReference>
<evidence type="ECO:0000259" key="5">
    <source>
        <dbReference type="PROSITE" id="PS50043"/>
    </source>
</evidence>
<dbReference type="Pfam" id="PF00196">
    <property type="entry name" value="GerE"/>
    <property type="match status" value="1"/>
</dbReference>
<protein>
    <submittedName>
        <fullName evidence="6">Helix-turn-helix transcriptional regulator</fullName>
    </submittedName>
</protein>
<evidence type="ECO:0000256" key="4">
    <source>
        <dbReference type="SAM" id="MobiDB-lite"/>
    </source>
</evidence>
<dbReference type="InterPro" id="IPR000792">
    <property type="entry name" value="Tscrpt_reg_LuxR_C"/>
</dbReference>